<keyword evidence="1" id="KW-0732">Signal</keyword>
<accession>A0A9P0A645</accession>
<organism evidence="3 4">
    <name type="scientific">Bemisia tabaci</name>
    <name type="common">Sweetpotato whitefly</name>
    <name type="synonym">Aleurodes tabaci</name>
    <dbReference type="NCBI Taxonomy" id="7038"/>
    <lineage>
        <taxon>Eukaryota</taxon>
        <taxon>Metazoa</taxon>
        <taxon>Ecdysozoa</taxon>
        <taxon>Arthropoda</taxon>
        <taxon>Hexapoda</taxon>
        <taxon>Insecta</taxon>
        <taxon>Pterygota</taxon>
        <taxon>Neoptera</taxon>
        <taxon>Paraneoptera</taxon>
        <taxon>Hemiptera</taxon>
        <taxon>Sternorrhyncha</taxon>
        <taxon>Aleyrodoidea</taxon>
        <taxon>Aleyrodidae</taxon>
        <taxon>Aleyrodinae</taxon>
        <taxon>Bemisia</taxon>
    </lineage>
</organism>
<dbReference type="AlphaFoldDB" id="A0A9P0A645"/>
<dbReference type="PANTHER" id="PTHR23303">
    <property type="entry name" value="CARBOXYPEPTIDASE REGULATORY REGION-CONTAINING"/>
    <property type="match status" value="1"/>
</dbReference>
<dbReference type="InterPro" id="IPR051417">
    <property type="entry name" value="SDr/BOS_complex"/>
</dbReference>
<dbReference type="Pfam" id="PF22898">
    <property type="entry name" value="NOMO1-like_1st"/>
    <property type="match status" value="1"/>
</dbReference>
<dbReference type="Proteomes" id="UP001152759">
    <property type="component" value="Chromosome 2"/>
</dbReference>
<dbReference type="InterPro" id="IPR055075">
    <property type="entry name" value="NOMO-like_N"/>
</dbReference>
<gene>
    <name evidence="3" type="ORF">BEMITA_LOCUS4029</name>
</gene>
<evidence type="ECO:0000313" key="4">
    <source>
        <dbReference type="Proteomes" id="UP001152759"/>
    </source>
</evidence>
<keyword evidence="4" id="KW-1185">Reference proteome</keyword>
<dbReference type="GO" id="GO:0005789">
    <property type="term" value="C:endoplasmic reticulum membrane"/>
    <property type="evidence" value="ECO:0007669"/>
    <property type="project" value="TreeGrafter"/>
</dbReference>
<feature type="domain" description="NOMO-like N-terminal beta-sandwich" evidence="2">
    <location>
        <begin position="28"/>
        <end position="95"/>
    </location>
</feature>
<evidence type="ECO:0000313" key="3">
    <source>
        <dbReference type="EMBL" id="CAH0384733.1"/>
    </source>
</evidence>
<protein>
    <recommendedName>
        <fullName evidence="2">NOMO-like N-terminal beta-sandwich domain-containing protein</fullName>
    </recommendedName>
</protein>
<sequence length="107" mass="11514">MSPVMLDTRLHFGDKTQASSQSAGLPLLLVSKQGALKDHIDAAPNNGYYVLQVFDRGEYVLKVSGPSGWVFMPSEIALNVDGANDPCSQGKDINFHFQGFVVNGTVS</sequence>
<evidence type="ECO:0000259" key="2">
    <source>
        <dbReference type="Pfam" id="PF22898"/>
    </source>
</evidence>
<proteinExistence type="predicted"/>
<dbReference type="PANTHER" id="PTHR23303:SF14">
    <property type="entry name" value="BOS COMPLEX SUBUNIT NOMO1-RELATED"/>
    <property type="match status" value="1"/>
</dbReference>
<dbReference type="EMBL" id="OU963863">
    <property type="protein sequence ID" value="CAH0384733.1"/>
    <property type="molecule type" value="Genomic_DNA"/>
</dbReference>
<name>A0A9P0A645_BEMTA</name>
<reference evidence="3" key="1">
    <citation type="submission" date="2021-12" db="EMBL/GenBank/DDBJ databases">
        <authorList>
            <person name="King R."/>
        </authorList>
    </citation>
    <scope>NUCLEOTIDE SEQUENCE</scope>
</reference>
<evidence type="ECO:0000256" key="1">
    <source>
        <dbReference type="ARBA" id="ARBA00022729"/>
    </source>
</evidence>